<protein>
    <submittedName>
        <fullName evidence="1">Uncharacterized protein</fullName>
    </submittedName>
</protein>
<sequence>MRAYRWVMHSGQAMTKVAMDTGGAAAAPRGCPATISMAASRRMCGCRPRGCVRWTRTGCPPEWYPGALDLVLSDKITVADFIERRPLGTINETFAKERDHGLTRRVPLTPAE</sequence>
<reference evidence="2" key="1">
    <citation type="submission" date="2017-01" db="EMBL/GenBank/DDBJ databases">
        <authorList>
            <person name="Varghese N."/>
            <person name="Submissions S."/>
        </authorList>
    </citation>
    <scope>NUCLEOTIDE SEQUENCE [LARGE SCALE GENOMIC DNA]</scope>
    <source>
        <strain evidence="2">ATCC 51758</strain>
    </source>
</reference>
<dbReference type="STRING" id="34027.SAMN05421829_10229"/>
<keyword evidence="2" id="KW-1185">Reference proteome</keyword>
<dbReference type="Proteomes" id="UP000186819">
    <property type="component" value="Unassembled WGS sequence"/>
</dbReference>
<dbReference type="AlphaFoldDB" id="A0A1N6PG54"/>
<dbReference type="EMBL" id="FTMD01000002">
    <property type="protein sequence ID" value="SIQ03321.1"/>
    <property type="molecule type" value="Genomic_DNA"/>
</dbReference>
<gene>
    <name evidence="1" type="ORF">SAMN05421829_10229</name>
</gene>
<organism evidence="1 2">
    <name type="scientific">Aromatoleum tolulyticum</name>
    <dbReference type="NCBI Taxonomy" id="34027"/>
    <lineage>
        <taxon>Bacteria</taxon>
        <taxon>Pseudomonadati</taxon>
        <taxon>Pseudomonadota</taxon>
        <taxon>Betaproteobacteria</taxon>
        <taxon>Rhodocyclales</taxon>
        <taxon>Rhodocyclaceae</taxon>
        <taxon>Aromatoleum</taxon>
    </lineage>
</organism>
<name>A0A1N6PG54_9RHOO</name>
<proteinExistence type="predicted"/>
<evidence type="ECO:0000313" key="1">
    <source>
        <dbReference type="EMBL" id="SIQ03321.1"/>
    </source>
</evidence>
<accession>A0A1N6PG54</accession>
<evidence type="ECO:0000313" key="2">
    <source>
        <dbReference type="Proteomes" id="UP000186819"/>
    </source>
</evidence>